<organism evidence="2 3">
    <name type="scientific">Lipingzhangella rawalii</name>
    <dbReference type="NCBI Taxonomy" id="2055835"/>
    <lineage>
        <taxon>Bacteria</taxon>
        <taxon>Bacillati</taxon>
        <taxon>Actinomycetota</taxon>
        <taxon>Actinomycetes</taxon>
        <taxon>Streptosporangiales</taxon>
        <taxon>Nocardiopsidaceae</taxon>
        <taxon>Lipingzhangella</taxon>
    </lineage>
</organism>
<evidence type="ECO:0000313" key="2">
    <source>
        <dbReference type="EMBL" id="MDS1271920.1"/>
    </source>
</evidence>
<keyword evidence="1" id="KW-0472">Membrane</keyword>
<proteinExistence type="predicted"/>
<dbReference type="EMBL" id="JAVLVT010000008">
    <property type="protein sequence ID" value="MDS1271920.1"/>
    <property type="molecule type" value="Genomic_DNA"/>
</dbReference>
<feature type="transmembrane region" description="Helical" evidence="1">
    <location>
        <begin position="51"/>
        <end position="71"/>
    </location>
</feature>
<dbReference type="RefSeq" id="WP_310913476.1">
    <property type="nucleotide sequence ID" value="NZ_JAVLVT010000008.1"/>
</dbReference>
<sequence length="177" mass="18534">MSGHSPDGSDRRDGHLRPIGWRVPVGVTVAAAVVAFLGVDQLYAQLPPIPWTAIPTLVLLASAEFLAAYQVRRRIRRVPGTEPVEPLSVARLFALARASTLFASAAVGLFAGVVLALLGRLGRMAPAVRVDVLVSTGTLVAALVLLAAGLVLEYCCRVPRGAEPDRARGPDELPGSG</sequence>
<keyword evidence="1" id="KW-1133">Transmembrane helix</keyword>
<accession>A0ABU2HAQ2</accession>
<feature type="transmembrane region" description="Helical" evidence="1">
    <location>
        <begin position="92"/>
        <end position="118"/>
    </location>
</feature>
<feature type="transmembrane region" description="Helical" evidence="1">
    <location>
        <begin position="138"/>
        <end position="156"/>
    </location>
</feature>
<name>A0ABU2HAQ2_9ACTN</name>
<gene>
    <name evidence="2" type="ORF">RIF23_16630</name>
</gene>
<comment type="caution">
    <text evidence="2">The sequence shown here is derived from an EMBL/GenBank/DDBJ whole genome shotgun (WGS) entry which is preliminary data.</text>
</comment>
<dbReference type="Pfam" id="PF11377">
    <property type="entry name" value="DUF3180"/>
    <property type="match status" value="1"/>
</dbReference>
<dbReference type="InterPro" id="IPR021517">
    <property type="entry name" value="DUF3180"/>
</dbReference>
<keyword evidence="1" id="KW-0812">Transmembrane</keyword>
<reference evidence="3" key="1">
    <citation type="submission" date="2023-07" db="EMBL/GenBank/DDBJ databases">
        <title>Novel species in the genus Lipingzhangella isolated from Sambhar Salt Lake.</title>
        <authorList>
            <person name="Jiya N."/>
            <person name="Kajale S."/>
            <person name="Sharma A."/>
        </authorList>
    </citation>
    <scope>NUCLEOTIDE SEQUENCE [LARGE SCALE GENOMIC DNA]</scope>
    <source>
        <strain evidence="3">LS1_29</strain>
    </source>
</reference>
<keyword evidence="3" id="KW-1185">Reference proteome</keyword>
<evidence type="ECO:0000256" key="1">
    <source>
        <dbReference type="SAM" id="Phobius"/>
    </source>
</evidence>
<feature type="transmembrane region" description="Helical" evidence="1">
    <location>
        <begin position="21"/>
        <end position="39"/>
    </location>
</feature>
<dbReference type="Proteomes" id="UP001250214">
    <property type="component" value="Unassembled WGS sequence"/>
</dbReference>
<protein>
    <submittedName>
        <fullName evidence="2">DUF3180 domain-containing protein</fullName>
    </submittedName>
</protein>
<evidence type="ECO:0000313" key="3">
    <source>
        <dbReference type="Proteomes" id="UP001250214"/>
    </source>
</evidence>